<dbReference type="InterPro" id="IPR002110">
    <property type="entry name" value="Ankyrin_rpt"/>
</dbReference>
<feature type="transmembrane region" description="Helical" evidence="9">
    <location>
        <begin position="440"/>
        <end position="462"/>
    </location>
</feature>
<organism evidence="11 12">
    <name type="scientific">Quercus suber</name>
    <name type="common">Cork oak</name>
    <dbReference type="NCBI Taxonomy" id="58331"/>
    <lineage>
        <taxon>Eukaryota</taxon>
        <taxon>Viridiplantae</taxon>
        <taxon>Streptophyta</taxon>
        <taxon>Embryophyta</taxon>
        <taxon>Tracheophyta</taxon>
        <taxon>Spermatophyta</taxon>
        <taxon>Magnoliopsida</taxon>
        <taxon>eudicotyledons</taxon>
        <taxon>Gunneridae</taxon>
        <taxon>Pentapetalae</taxon>
        <taxon>rosids</taxon>
        <taxon>fabids</taxon>
        <taxon>Fagales</taxon>
        <taxon>Fagaceae</taxon>
        <taxon>Quercus</taxon>
    </lineage>
</organism>
<evidence type="ECO:0000256" key="8">
    <source>
        <dbReference type="SAM" id="MobiDB-lite"/>
    </source>
</evidence>
<feature type="domain" description="PGG" evidence="10">
    <location>
        <begin position="374"/>
        <end position="458"/>
    </location>
</feature>
<evidence type="ECO:0000313" key="12">
    <source>
        <dbReference type="Proteomes" id="UP000237347"/>
    </source>
</evidence>
<evidence type="ECO:0000313" key="11">
    <source>
        <dbReference type="EMBL" id="KAK7845321.1"/>
    </source>
</evidence>
<evidence type="ECO:0000259" key="10">
    <source>
        <dbReference type="Pfam" id="PF13962"/>
    </source>
</evidence>
<dbReference type="GO" id="GO:0005886">
    <property type="term" value="C:plasma membrane"/>
    <property type="evidence" value="ECO:0007669"/>
    <property type="project" value="TreeGrafter"/>
</dbReference>
<dbReference type="SMART" id="SM00248">
    <property type="entry name" value="ANK"/>
    <property type="match status" value="5"/>
</dbReference>
<comment type="caution">
    <text evidence="11">The sequence shown here is derived from an EMBL/GenBank/DDBJ whole genome shotgun (WGS) entry which is preliminary data.</text>
</comment>
<dbReference type="InterPro" id="IPR036770">
    <property type="entry name" value="Ankyrin_rpt-contain_sf"/>
</dbReference>
<evidence type="ECO:0000256" key="1">
    <source>
        <dbReference type="ARBA" id="ARBA00004141"/>
    </source>
</evidence>
<keyword evidence="2 9" id="KW-0812">Transmembrane</keyword>
<accession>A0AAW0L3V6</accession>
<protein>
    <submittedName>
        <fullName evidence="11">Ankyrin repeat-containing protein itn1</fullName>
    </submittedName>
</protein>
<dbReference type="PANTHER" id="PTHR24186:SF38">
    <property type="entry name" value="ANKYRIN REPEAT FAMILY PROTEIN"/>
    <property type="match status" value="1"/>
</dbReference>
<dbReference type="AlphaFoldDB" id="A0AAW0L3V6"/>
<dbReference type="InterPro" id="IPR026961">
    <property type="entry name" value="PGG_dom"/>
</dbReference>
<feature type="transmembrane region" description="Helical" evidence="9">
    <location>
        <begin position="397"/>
        <end position="420"/>
    </location>
</feature>
<evidence type="ECO:0000256" key="7">
    <source>
        <dbReference type="PROSITE-ProRule" id="PRU00023"/>
    </source>
</evidence>
<evidence type="ECO:0000256" key="3">
    <source>
        <dbReference type="ARBA" id="ARBA00022737"/>
    </source>
</evidence>
<dbReference type="Pfam" id="PF12796">
    <property type="entry name" value="Ank_2"/>
    <property type="match status" value="2"/>
</dbReference>
<evidence type="ECO:0000256" key="5">
    <source>
        <dbReference type="ARBA" id="ARBA00023043"/>
    </source>
</evidence>
<dbReference type="Gene3D" id="1.25.40.20">
    <property type="entry name" value="Ankyrin repeat-containing domain"/>
    <property type="match status" value="1"/>
</dbReference>
<keyword evidence="5 7" id="KW-0040">ANK repeat</keyword>
<feature type="transmembrane region" description="Helical" evidence="9">
    <location>
        <begin position="468"/>
        <end position="490"/>
    </location>
</feature>
<dbReference type="PROSITE" id="PS50088">
    <property type="entry name" value="ANK_REPEAT"/>
    <property type="match status" value="1"/>
</dbReference>
<dbReference type="Proteomes" id="UP000237347">
    <property type="component" value="Unassembled WGS sequence"/>
</dbReference>
<feature type="repeat" description="ANK" evidence="7">
    <location>
        <begin position="68"/>
        <end position="92"/>
    </location>
</feature>
<reference evidence="11 12" key="1">
    <citation type="journal article" date="2018" name="Sci. Data">
        <title>The draft genome sequence of cork oak.</title>
        <authorList>
            <person name="Ramos A.M."/>
            <person name="Usie A."/>
            <person name="Barbosa P."/>
            <person name="Barros P.M."/>
            <person name="Capote T."/>
            <person name="Chaves I."/>
            <person name="Simoes F."/>
            <person name="Abreu I."/>
            <person name="Carrasquinho I."/>
            <person name="Faro C."/>
            <person name="Guimaraes J.B."/>
            <person name="Mendonca D."/>
            <person name="Nobrega F."/>
            <person name="Rodrigues L."/>
            <person name="Saibo N.J.M."/>
            <person name="Varela M.C."/>
            <person name="Egas C."/>
            <person name="Matos J."/>
            <person name="Miguel C.M."/>
            <person name="Oliveira M.M."/>
            <person name="Ricardo C.P."/>
            <person name="Goncalves S."/>
        </authorList>
    </citation>
    <scope>NUCLEOTIDE SEQUENCE [LARGE SCALE GENOMIC DNA]</scope>
    <source>
        <strain evidence="12">cv. HL8</strain>
    </source>
</reference>
<dbReference type="PROSITE" id="PS50297">
    <property type="entry name" value="ANK_REP_REGION"/>
    <property type="match status" value="1"/>
</dbReference>
<keyword evidence="4 9" id="KW-1133">Transmembrane helix</keyword>
<dbReference type="Pfam" id="PF13857">
    <property type="entry name" value="Ank_5"/>
    <property type="match status" value="1"/>
</dbReference>
<feature type="region of interest" description="Disordered" evidence="8">
    <location>
        <begin position="356"/>
        <end position="386"/>
    </location>
</feature>
<keyword evidence="12" id="KW-1185">Reference proteome</keyword>
<feature type="domain" description="PGG" evidence="10">
    <location>
        <begin position="321"/>
        <end position="352"/>
    </location>
</feature>
<dbReference type="EMBL" id="PKMF04000172">
    <property type="protein sequence ID" value="KAK7845321.1"/>
    <property type="molecule type" value="Genomic_DNA"/>
</dbReference>
<keyword evidence="3" id="KW-0677">Repeat</keyword>
<keyword evidence="6 9" id="KW-0472">Membrane</keyword>
<comment type="subcellular location">
    <subcellularLocation>
        <location evidence="1">Membrane</location>
        <topology evidence="1">Multi-pass membrane protein</topology>
    </subcellularLocation>
</comment>
<feature type="region of interest" description="Disordered" evidence="8">
    <location>
        <begin position="282"/>
        <end position="314"/>
    </location>
</feature>
<gene>
    <name evidence="11" type="primary">ITN1_8</name>
    <name evidence="11" type="ORF">CFP56_009718</name>
</gene>
<evidence type="ECO:0000256" key="6">
    <source>
        <dbReference type="ARBA" id="ARBA00023136"/>
    </source>
</evidence>
<name>A0AAW0L3V6_QUESU</name>
<evidence type="ECO:0000256" key="2">
    <source>
        <dbReference type="ARBA" id="ARBA00022692"/>
    </source>
</evidence>
<proteinExistence type="predicted"/>
<evidence type="ECO:0000256" key="9">
    <source>
        <dbReference type="SAM" id="Phobius"/>
    </source>
</evidence>
<dbReference type="Pfam" id="PF13962">
    <property type="entry name" value="PGG"/>
    <property type="match status" value="2"/>
</dbReference>
<dbReference type="PANTHER" id="PTHR24186">
    <property type="entry name" value="PROTEIN PHOSPHATASE 1 REGULATORY SUBUNIT"/>
    <property type="match status" value="1"/>
</dbReference>
<sequence>MDPRLFEAIAKNDQKSFIDLVQENENFLEQRAGGSKGTVLHLASRFGHIELVMEILKLRPMVSAENNKLETPLHEACRRGHTEVLKLLLENNPWAACKLNADNQSAFFIACSHGHVDMVRLLLNQSWLTGLEDEGFDQTCLHVAASRGHTDVVRELLHVFPNLAWKHYESFIWLVGAFHNTDLFHRPDQCGNTLLHLAVSRGCDQIVEFLINKTTVDINSQNREGLTALGILDQAGNTDKFPYVKAMLESAGGIDMRILRSKEVEGTNPGIVGLDNVPRLPITKDFGDPPNQGNSERRKVLSRRRRLTDHQSRQHELYREAQQNARNPITLVAILIATVTFAAGLNPPRRGVLQPESIGNSPGGDVSQQRSIGNSPGGVCQQGSTGNSTVARTGRTALMVFTISNNLALFTSLCIVIIAVSIIPFQSKLLMRLLVVTHKVMWLAVSFMATSYVAAMWIIFPHGHGKEWIAAICAGTIGTLFFYQGFMLVTHWSRKLKWRKDNGKRQGSIVAPIEGKTQSQSAKPEFQIDIRSHSINSNAREETRSETKSISINSDFHSSKDVGYHAY</sequence>
<evidence type="ECO:0000256" key="4">
    <source>
        <dbReference type="ARBA" id="ARBA00022989"/>
    </source>
</evidence>
<dbReference type="SUPFAM" id="SSF48403">
    <property type="entry name" value="Ankyrin repeat"/>
    <property type="match status" value="1"/>
</dbReference>